<feature type="domain" description="7TM-DISM receptor extracellular" evidence="2">
    <location>
        <begin position="95"/>
        <end position="207"/>
    </location>
</feature>
<name>B5QSA9_COXBU</name>
<dbReference type="HOGENOM" id="CLU_033529_0_0_6"/>
<feature type="transmembrane region" description="Helical" evidence="1">
    <location>
        <begin position="221"/>
        <end position="242"/>
    </location>
</feature>
<feature type="transmembrane region" description="Helical" evidence="1">
    <location>
        <begin position="47"/>
        <end position="68"/>
    </location>
</feature>
<feature type="transmembrane region" description="Helical" evidence="1">
    <location>
        <begin position="339"/>
        <end position="357"/>
    </location>
</feature>
<reference evidence="3 4" key="1">
    <citation type="journal article" date="2003" name="Proc. Natl. Acad. Sci. U.S.A.">
        <title>Complete genome sequence of the Q-fever pathogen, Coxiella burnetii.</title>
        <authorList>
            <person name="Seshadri R."/>
            <person name="Paulsen I.T."/>
            <person name="Eisen J.A."/>
            <person name="Read T.D."/>
            <person name="Nelson K.E."/>
            <person name="Nelson W.C."/>
            <person name="Ward N.L."/>
            <person name="Tettelin H."/>
            <person name="Davidsen T.M."/>
            <person name="Beanan M.J."/>
            <person name="Deboy R.T."/>
            <person name="Daugherty S.C."/>
            <person name="Brinkac L.M."/>
            <person name="Madupu R."/>
            <person name="Dodson R.J."/>
            <person name="Khouri H.M."/>
            <person name="Lee K.H."/>
            <person name="Carty H.A."/>
            <person name="Scanlan D."/>
            <person name="Heinzen R.A."/>
            <person name="Thompson H.A."/>
            <person name="Samuel J.E."/>
            <person name="Fraser C.M."/>
            <person name="Heidelberg J.F."/>
        </authorList>
    </citation>
    <scope>NUCLEOTIDE SEQUENCE [LARGE SCALE GENOMIC DNA]</scope>
    <source>
        <strain evidence="4">RSA 493 / Nine Mile phase I</strain>
    </source>
</reference>
<keyword evidence="1" id="KW-0812">Transmembrane</keyword>
<dbReference type="RefSeq" id="WP_010957985.1">
    <property type="nucleotide sequence ID" value="NC_002971.4"/>
</dbReference>
<keyword evidence="1" id="KW-0472">Membrane</keyword>
<feature type="transmembrane region" description="Helical" evidence="1">
    <location>
        <begin position="395"/>
        <end position="417"/>
    </location>
</feature>
<feature type="transmembrane region" description="Helical" evidence="1">
    <location>
        <begin position="314"/>
        <end position="333"/>
    </location>
</feature>
<dbReference type="EC" id="4.6.1.1" evidence="3"/>
<gene>
    <name evidence="3" type="ORF">CBU_1067a</name>
</gene>
<dbReference type="Proteomes" id="UP000002671">
    <property type="component" value="Chromosome"/>
</dbReference>
<dbReference type="RefSeq" id="YP_002332982.1">
    <property type="nucleotide sequence ID" value="NC_002971.4"/>
</dbReference>
<dbReference type="Pfam" id="PF07696">
    <property type="entry name" value="7TMR-DISMED2"/>
    <property type="match status" value="1"/>
</dbReference>
<evidence type="ECO:0000259" key="2">
    <source>
        <dbReference type="Pfam" id="PF07696"/>
    </source>
</evidence>
<dbReference type="eggNOG" id="COG2114">
    <property type="taxonomic scope" value="Bacteria"/>
</dbReference>
<proteinExistence type="predicted"/>
<dbReference type="STRING" id="227377.CBU_1067a"/>
<feature type="transmembrane region" description="Helical" evidence="1">
    <location>
        <begin position="285"/>
        <end position="302"/>
    </location>
</feature>
<evidence type="ECO:0000256" key="1">
    <source>
        <dbReference type="SAM" id="Phobius"/>
    </source>
</evidence>
<evidence type="ECO:0000313" key="3">
    <source>
        <dbReference type="EMBL" id="ACI15273.1"/>
    </source>
</evidence>
<keyword evidence="4" id="KW-1185">Reference proteome</keyword>
<dbReference type="EnsemblBacteria" id="ACI15273">
    <property type="protein sequence ID" value="ACI15273"/>
    <property type="gene ID" value="CBU_1067a"/>
</dbReference>
<organism evidence="3 4">
    <name type="scientific">Coxiella burnetii (strain RSA 493 / Nine Mile phase I)</name>
    <dbReference type="NCBI Taxonomy" id="227377"/>
    <lineage>
        <taxon>Bacteria</taxon>
        <taxon>Pseudomonadati</taxon>
        <taxon>Pseudomonadota</taxon>
        <taxon>Gammaproteobacteria</taxon>
        <taxon>Legionellales</taxon>
        <taxon>Coxiellaceae</taxon>
        <taxon>Coxiella</taxon>
    </lineage>
</organism>
<keyword evidence="3" id="KW-0456">Lyase</keyword>
<dbReference type="GeneID" id="7065943"/>
<accession>B5QSA9</accession>
<dbReference type="EMBL" id="AE016828">
    <property type="protein sequence ID" value="ACI15273.1"/>
    <property type="molecule type" value="Genomic_DNA"/>
</dbReference>
<feature type="transmembrane region" description="Helical" evidence="1">
    <location>
        <begin position="249"/>
        <end position="265"/>
    </location>
</feature>
<reference evidence="3 4" key="2">
    <citation type="journal article" date="2009" name="Infect. Immun.">
        <title>Comparative genomics reveal extensive transposon-mediated genomic plasticity and diversity among potential effector proteins within the genus Coxiella.</title>
        <authorList>
            <person name="Beare P.A."/>
            <person name="Unsworth N."/>
            <person name="Andoh M."/>
            <person name="Voth D.E."/>
            <person name="Omsland A."/>
            <person name="Gilk S.D."/>
            <person name="Williams K.P."/>
            <person name="Sobral B.W."/>
            <person name="Kupko J.J.III."/>
            <person name="Porcella S.F."/>
            <person name="Samuel J.E."/>
            <person name="Heinzen R.A."/>
        </authorList>
    </citation>
    <scope>NUCLEOTIDE SEQUENCE [LARGE SCALE GENOMIC DNA]</scope>
    <source>
        <strain evidence="4">RSA 493 / Nine Mile phase I</strain>
    </source>
</reference>
<dbReference type="GO" id="GO:0004016">
    <property type="term" value="F:adenylate cyclase activity"/>
    <property type="evidence" value="ECO:0007669"/>
    <property type="project" value="UniProtKB-EC"/>
</dbReference>
<evidence type="ECO:0000313" key="4">
    <source>
        <dbReference type="Proteomes" id="UP000002671"/>
    </source>
</evidence>
<dbReference type="InterPro" id="IPR011622">
    <property type="entry name" value="7TMR_DISM_rcpt_extracell_dom2"/>
</dbReference>
<feature type="transmembrane region" description="Helical" evidence="1">
    <location>
        <begin position="364"/>
        <end position="383"/>
    </location>
</feature>
<dbReference type="Gene3D" id="3.30.70.1230">
    <property type="entry name" value="Nucleotide cyclase"/>
    <property type="match status" value="1"/>
</dbReference>
<dbReference type="SUPFAM" id="SSF55073">
    <property type="entry name" value="Nucleotide cyclase"/>
    <property type="match status" value="1"/>
</dbReference>
<sequence>MNYVNFTANIYSSEIPQNLLRLLEKKPLFEWHYIMQMRRKASWSKKGCIVVLTLFYFLLPHVLIAAPLPIQLSNNKIYYFTNEALNWLITASTVPFATIQTPEYTRQFQPLATLPSVQKKGEAVWFKFSIQNASPQQKTWYLVSSDNRCQWDLYPPQGEKAGTPRNPFVGCRKTALPVTIPGASTQTIYLKRKAQFTDPITFNFVLMTPYRYAFELIKRQLWIGILVAMPLYLILHSLVIFFQTWNKDYLYYIALLIFAFAFLVVSMESLDFFFYAQWESYLKEIVTVLFGVTYLIFGFHMSKPKIRHFPNRPLYTFTLIGAFPVAYLISILSKQNFSAVFLLTCCLLLLIGYLRSVQTGKNIVYHYLIGLLLITFAVLLIEFRNEPLLETARTFGLAYISYLTLNAGLIVNASSLVNRYESAIKQKAAIRENLKSKLIKHREMQRQHLIHRRKVLETYQKFVPENLLPILDKESILAVNFGDSIVKKMTVMFIHFKISYENNNTDAHSHQFTIYNETVRSIEKIINQYHGAIDKFMRDGVLSLFNYPNVMAVKAALEISSFFNREALKKIYPSILPCMVAM</sequence>
<dbReference type="PATRIC" id="fig|227377.7.peg.1059"/>
<dbReference type="OrthoDB" id="9806704at2"/>
<dbReference type="KEGG" id="cbu:CBU_1067a"/>
<dbReference type="InterPro" id="IPR029787">
    <property type="entry name" value="Nucleotide_cyclase"/>
</dbReference>
<dbReference type="AlphaFoldDB" id="B5QSA9"/>
<protein>
    <submittedName>
        <fullName evidence="3">Adenylate cyclase</fullName>
        <ecNumber evidence="3">4.6.1.1</ecNumber>
    </submittedName>
</protein>
<keyword evidence="1" id="KW-1133">Transmembrane helix</keyword>